<evidence type="ECO:0000313" key="2">
    <source>
        <dbReference type="Proteomes" id="UP000683925"/>
    </source>
</evidence>
<keyword evidence="2" id="KW-1185">Reference proteome</keyword>
<comment type="caution">
    <text evidence="1">The sequence shown here is derived from an EMBL/GenBank/DDBJ whole genome shotgun (WGS) entry which is preliminary data.</text>
</comment>
<dbReference type="EMBL" id="CAJJDP010000037">
    <property type="protein sequence ID" value="CAD8159821.1"/>
    <property type="molecule type" value="Genomic_DNA"/>
</dbReference>
<organism evidence="1 2">
    <name type="scientific">Paramecium octaurelia</name>
    <dbReference type="NCBI Taxonomy" id="43137"/>
    <lineage>
        <taxon>Eukaryota</taxon>
        <taxon>Sar</taxon>
        <taxon>Alveolata</taxon>
        <taxon>Ciliophora</taxon>
        <taxon>Intramacronucleata</taxon>
        <taxon>Oligohymenophorea</taxon>
        <taxon>Peniculida</taxon>
        <taxon>Parameciidae</taxon>
        <taxon>Paramecium</taxon>
    </lineage>
</organism>
<protein>
    <recommendedName>
        <fullName evidence="3">Ubiquitin-like domain-containing protein</fullName>
    </recommendedName>
</protein>
<dbReference type="Proteomes" id="UP000683925">
    <property type="component" value="Unassembled WGS sequence"/>
</dbReference>
<dbReference type="AlphaFoldDB" id="A0A8S1U290"/>
<dbReference type="OMA" id="RAQINDE"/>
<name>A0A8S1U290_PAROT</name>
<gene>
    <name evidence="1" type="ORF">POCTA_138.1.T0370196</name>
</gene>
<evidence type="ECO:0008006" key="3">
    <source>
        <dbReference type="Google" id="ProtNLM"/>
    </source>
</evidence>
<evidence type="ECO:0000313" key="1">
    <source>
        <dbReference type="EMBL" id="CAD8159821.1"/>
    </source>
</evidence>
<proteinExistence type="predicted"/>
<sequence>MNVKVVSTSSIERDFSIKGTNFGDLIDELEGNSKFQDYQFIYNGNLLSNIAKGTKLQNICQDNGGSIQIQKKQIDNPSKIQPNPTSIPIPKTIVPLVDQSPPPQPQPNDVWTTMVQPTGNEIPPPNSNSQIHPVIPPQPKPNFVISGSTIGNSGFLPPNPVPSNYNPQKNVPQPAAFTPPFLQQPTKIPNQFPINQPPIIQPTIIQPPQSLRKEVPYRAQINDEQKIINDYRIKITDKGNRVELINEKYDMKAVFLEENANEKIQTEIKSQLTKDLYAQDIKLVVKCLVGEQNQSTKVIFKKNLDGIAIQWATGLITLFDFDLAI</sequence>
<reference evidence="1" key="1">
    <citation type="submission" date="2021-01" db="EMBL/GenBank/DDBJ databases">
        <authorList>
            <consortium name="Genoscope - CEA"/>
            <person name="William W."/>
        </authorList>
    </citation>
    <scope>NUCLEOTIDE SEQUENCE</scope>
</reference>
<accession>A0A8S1U290</accession>
<dbReference type="OrthoDB" id="311454at2759"/>